<reference evidence="13 14" key="1">
    <citation type="journal article" date="2015" name="Int. J. Syst. Evol. Microbiol.">
        <title>Erwinia iniecta sp. nov., isolated from Russian wheat aphids (Diuraphis noxia).</title>
        <authorList>
            <person name="Campillo T."/>
            <person name="Luna E."/>
            <person name="Portier P."/>
            <person name="Fischer-Le Saux M."/>
            <person name="Lapitan N."/>
            <person name="Tisserat N.A."/>
            <person name="Leach J.E."/>
        </authorList>
    </citation>
    <scope>NUCLEOTIDE SEQUENCE [LARGE SCALE GENOMIC DNA]</scope>
    <source>
        <strain evidence="11 14">B120</strain>
        <strain evidence="12 13">B149</strain>
    </source>
</reference>
<evidence type="ECO:0000256" key="3">
    <source>
        <dbReference type="ARBA" id="ARBA00007103"/>
    </source>
</evidence>
<dbReference type="STRING" id="1560201.NG42_13205"/>
<evidence type="ECO:0000256" key="4">
    <source>
        <dbReference type="ARBA" id="ARBA00012681"/>
    </source>
</evidence>
<evidence type="ECO:0000313" key="14">
    <source>
        <dbReference type="Proteomes" id="UP000037088"/>
    </source>
</evidence>
<name>A0A0L7T1G4_9GAMM</name>
<gene>
    <name evidence="11" type="ORF">NG42_13205</name>
    <name evidence="12" type="ORF">NG43_03470</name>
</gene>
<accession>A0A0L7T1G4</accession>
<dbReference type="PANTHER" id="PTHR10314">
    <property type="entry name" value="CYSTATHIONINE BETA-SYNTHASE"/>
    <property type="match status" value="1"/>
</dbReference>
<evidence type="ECO:0000313" key="11">
    <source>
        <dbReference type="EMBL" id="KOC89279.1"/>
    </source>
</evidence>
<dbReference type="Gene3D" id="3.40.50.1100">
    <property type="match status" value="2"/>
</dbReference>
<feature type="domain" description="Tryptophan synthase beta chain-like PALP" evidence="10">
    <location>
        <begin position="10"/>
        <end position="316"/>
    </location>
</feature>
<evidence type="ECO:0000256" key="8">
    <source>
        <dbReference type="ARBA" id="ARBA00023192"/>
    </source>
</evidence>
<dbReference type="EMBL" id="JRXE01000017">
    <property type="protein sequence ID" value="KOC89279.1"/>
    <property type="molecule type" value="Genomic_DNA"/>
</dbReference>
<dbReference type="PATRIC" id="fig|1560201.3.peg.2812"/>
<evidence type="ECO:0000313" key="13">
    <source>
        <dbReference type="Proteomes" id="UP000036851"/>
    </source>
</evidence>
<evidence type="ECO:0000256" key="1">
    <source>
        <dbReference type="ARBA" id="ARBA00001933"/>
    </source>
</evidence>
<keyword evidence="5" id="KW-0028">Amino-acid biosynthesis</keyword>
<dbReference type="SUPFAM" id="SSF53686">
    <property type="entry name" value="Tryptophan synthase beta subunit-like PLP-dependent enzymes"/>
    <property type="match status" value="1"/>
</dbReference>
<protein>
    <recommendedName>
        <fullName evidence="4">cysteine synthase</fullName>
        <ecNumber evidence="4">2.5.1.47</ecNumber>
    </recommendedName>
</protein>
<dbReference type="AlphaFoldDB" id="A0A0L7T1G4"/>
<comment type="caution">
    <text evidence="11">The sequence shown here is derived from an EMBL/GenBank/DDBJ whole genome shotgun (WGS) entry which is preliminary data.</text>
</comment>
<comment type="pathway">
    <text evidence="2">Amino-acid biosynthesis; L-cysteine biosynthesis; L-cysteine from L-serine: step 2/2.</text>
</comment>
<keyword evidence="14" id="KW-1185">Reference proteome</keyword>
<comment type="catalytic activity">
    <reaction evidence="9">
        <text>O-acetyl-L-serine + hydrogen sulfide = L-cysteine + acetate</text>
        <dbReference type="Rhea" id="RHEA:14829"/>
        <dbReference type="ChEBI" id="CHEBI:29919"/>
        <dbReference type="ChEBI" id="CHEBI:30089"/>
        <dbReference type="ChEBI" id="CHEBI:35235"/>
        <dbReference type="ChEBI" id="CHEBI:58340"/>
        <dbReference type="EC" id="2.5.1.47"/>
    </reaction>
</comment>
<sequence>MSREIYHSIAELVGRTPLLALRGFIHQHQLAAEVIAKLEYFNPNHSIKDRTALAMVEQAERSGRLKPGYTLVETTSGNTGIGLAAIAAAKGYKFRVYINDYVSLERTKVVQAFGGEVIKFSEVENFLEILEASDGDFVAATKWLENNVIAKLPDHYFTAQLENPANPNIHSVTTGPEIWQQTDGQLDIVIAAVGTGGTISGIGQFLRQQNPAIQIIAVEPGVNSRPSAENPDPLEITGVHQFTDIAPERIPPAMNTNIYHEALAVETWQAYQAAREVAQSDGILIGESSGAVLHAAKIVASRPENEGKKIVVILADSGLTYLSTDLFNGDVSIEQLKTARAQLADG</sequence>
<comment type="similarity">
    <text evidence="3">Belongs to the cysteine synthase/cystathionine beta-synthase family.</text>
</comment>
<proteinExistence type="inferred from homology"/>
<dbReference type="Proteomes" id="UP000037088">
    <property type="component" value="Unassembled WGS sequence"/>
</dbReference>
<dbReference type="RefSeq" id="WP_052899922.1">
    <property type="nucleotide sequence ID" value="NZ_JRXE01000017.1"/>
</dbReference>
<dbReference type="InterPro" id="IPR001926">
    <property type="entry name" value="TrpB-like_PALP"/>
</dbReference>
<evidence type="ECO:0000256" key="6">
    <source>
        <dbReference type="ARBA" id="ARBA00022679"/>
    </source>
</evidence>
<dbReference type="CDD" id="cd01561">
    <property type="entry name" value="CBS_like"/>
    <property type="match status" value="1"/>
</dbReference>
<dbReference type="Pfam" id="PF00291">
    <property type="entry name" value="PALP"/>
    <property type="match status" value="1"/>
</dbReference>
<evidence type="ECO:0000256" key="9">
    <source>
        <dbReference type="ARBA" id="ARBA00047931"/>
    </source>
</evidence>
<dbReference type="Proteomes" id="UP000036851">
    <property type="component" value="Unassembled WGS sequence"/>
</dbReference>
<evidence type="ECO:0000259" key="10">
    <source>
        <dbReference type="Pfam" id="PF00291"/>
    </source>
</evidence>
<keyword evidence="7" id="KW-0663">Pyridoxal phosphate</keyword>
<comment type="cofactor">
    <cofactor evidence="1">
        <name>pyridoxal 5'-phosphate</name>
        <dbReference type="ChEBI" id="CHEBI:597326"/>
    </cofactor>
</comment>
<dbReference type="InterPro" id="IPR050214">
    <property type="entry name" value="Cys_Synth/Cystath_Beta-Synth"/>
</dbReference>
<evidence type="ECO:0000256" key="7">
    <source>
        <dbReference type="ARBA" id="ARBA00022898"/>
    </source>
</evidence>
<dbReference type="EMBL" id="JRXF01000003">
    <property type="protein sequence ID" value="KOC94846.1"/>
    <property type="molecule type" value="Genomic_DNA"/>
</dbReference>
<evidence type="ECO:0000256" key="5">
    <source>
        <dbReference type="ARBA" id="ARBA00022605"/>
    </source>
</evidence>
<evidence type="ECO:0000313" key="12">
    <source>
        <dbReference type="EMBL" id="KOC94846.1"/>
    </source>
</evidence>
<dbReference type="OrthoDB" id="9805733at2"/>
<keyword evidence="8" id="KW-0198">Cysteine biosynthesis</keyword>
<organism evidence="11 14">
    <name type="scientific">Winslowiella iniecta</name>
    <dbReference type="NCBI Taxonomy" id="1560201"/>
    <lineage>
        <taxon>Bacteria</taxon>
        <taxon>Pseudomonadati</taxon>
        <taxon>Pseudomonadota</taxon>
        <taxon>Gammaproteobacteria</taxon>
        <taxon>Enterobacterales</taxon>
        <taxon>Erwiniaceae</taxon>
        <taxon>Winslowiella</taxon>
    </lineage>
</organism>
<evidence type="ECO:0000256" key="2">
    <source>
        <dbReference type="ARBA" id="ARBA00004962"/>
    </source>
</evidence>
<dbReference type="InterPro" id="IPR036052">
    <property type="entry name" value="TrpB-like_PALP_sf"/>
</dbReference>
<dbReference type="EC" id="2.5.1.47" evidence="4"/>
<keyword evidence="6" id="KW-0808">Transferase</keyword>
<dbReference type="FunFam" id="3.40.50.1100:FF:000006">
    <property type="entry name" value="Cysteine synthase"/>
    <property type="match status" value="1"/>
</dbReference>
<dbReference type="GO" id="GO:0004124">
    <property type="term" value="F:cysteine synthase activity"/>
    <property type="evidence" value="ECO:0007669"/>
    <property type="project" value="UniProtKB-EC"/>
</dbReference>